<dbReference type="PANTHER" id="PTHR33608:SF6">
    <property type="entry name" value="BLL2464 PROTEIN"/>
    <property type="match status" value="1"/>
</dbReference>
<feature type="domain" description="DUF58" evidence="1">
    <location>
        <begin position="63"/>
        <end position="269"/>
    </location>
</feature>
<dbReference type="Proteomes" id="UP000249645">
    <property type="component" value="Unassembled WGS sequence"/>
</dbReference>
<gene>
    <name evidence="2" type="ORF">DI598_01440</name>
</gene>
<dbReference type="Gene3D" id="3.40.50.410">
    <property type="entry name" value="von Willebrand factor, type A domain"/>
    <property type="match status" value="1"/>
</dbReference>
<sequence>MGLFSKKKIVEQEEGSALSATPTVAAVAARAKELDLKTRKMSMQLFSGESRSTAKGRGMSFKEVRQYQAGDDVRFIDWNVSARLGHTYSKVFEEEKELNVVILVDVSKSNLFGTYVQSKKSQIVNLAAVLSFAAVNENNKAGMMFFSDKAEKWLPSKKSHQHVLYMVRELLSYDAKAKTTDISQALNNLNGVLRQRSLVFIISDFISPSFMDALRVTAKRHDLVGIQVFDKSERRLPDMGLVEMEDWESGNTLLIDTSNPTERKLYQDQFDQRYLGLKESFKSCGAELLQVATDDDYIEKIKAFFLRR</sequence>
<comment type="caution">
    <text evidence="2">The sequence shown here is derived from an EMBL/GenBank/DDBJ whole genome shotgun (WGS) entry which is preliminary data.</text>
</comment>
<dbReference type="EMBL" id="QFOI01000011">
    <property type="protein sequence ID" value="PZP52161.1"/>
    <property type="molecule type" value="Genomic_DNA"/>
</dbReference>
<dbReference type="AlphaFoldDB" id="A0A2W5F7Y2"/>
<name>A0A2W5F7Y2_9SPHI</name>
<evidence type="ECO:0000259" key="1">
    <source>
        <dbReference type="Pfam" id="PF01882"/>
    </source>
</evidence>
<reference evidence="2 3" key="1">
    <citation type="submission" date="2017-11" db="EMBL/GenBank/DDBJ databases">
        <title>Infants hospitalized years apart are colonized by the same room-sourced microbial strains.</title>
        <authorList>
            <person name="Brooks B."/>
            <person name="Olm M.R."/>
            <person name="Firek B.A."/>
            <person name="Baker R."/>
            <person name="Thomas B.C."/>
            <person name="Morowitz M.J."/>
            <person name="Banfield J.F."/>
        </authorList>
    </citation>
    <scope>NUCLEOTIDE SEQUENCE [LARGE SCALE GENOMIC DNA]</scope>
    <source>
        <strain evidence="2">S2_009_000_R2_76</strain>
    </source>
</reference>
<dbReference type="PANTHER" id="PTHR33608">
    <property type="entry name" value="BLL2464 PROTEIN"/>
    <property type="match status" value="1"/>
</dbReference>
<accession>A0A2W5F7Y2</accession>
<dbReference type="SUPFAM" id="SSF53300">
    <property type="entry name" value="vWA-like"/>
    <property type="match status" value="1"/>
</dbReference>
<dbReference type="InterPro" id="IPR002881">
    <property type="entry name" value="DUF58"/>
</dbReference>
<proteinExistence type="predicted"/>
<dbReference type="InterPro" id="IPR036465">
    <property type="entry name" value="vWFA_dom_sf"/>
</dbReference>
<evidence type="ECO:0000313" key="2">
    <source>
        <dbReference type="EMBL" id="PZP52161.1"/>
    </source>
</evidence>
<organism evidence="2 3">
    <name type="scientific">Pseudopedobacter saltans</name>
    <dbReference type="NCBI Taxonomy" id="151895"/>
    <lineage>
        <taxon>Bacteria</taxon>
        <taxon>Pseudomonadati</taxon>
        <taxon>Bacteroidota</taxon>
        <taxon>Sphingobacteriia</taxon>
        <taxon>Sphingobacteriales</taxon>
        <taxon>Sphingobacteriaceae</taxon>
        <taxon>Pseudopedobacter</taxon>
    </lineage>
</organism>
<dbReference type="Pfam" id="PF01882">
    <property type="entry name" value="DUF58"/>
    <property type="match status" value="1"/>
</dbReference>
<evidence type="ECO:0000313" key="3">
    <source>
        <dbReference type="Proteomes" id="UP000249645"/>
    </source>
</evidence>
<protein>
    <submittedName>
        <fullName evidence="2">DUF58 domain-containing protein</fullName>
    </submittedName>
</protein>